<keyword evidence="2" id="KW-1003">Cell membrane</keyword>
<sequence>MESPGFMNSLTQDILVTCILMGLIAVVGLIGNALMMRALVRYRVLRSDFYIVFGALSIADSLFLVISVPALIIDMVEAKDVTTTGWCKTSHYLMNAFGFVAAFLIVVLAMLRGILLTNRNTISRPQPMHLLIVCVAVFVLAILSSIPITNIYSANEGYCMVVDLENIVQETWLINSFASFIPLFLVFVIYLMTYLLGKRYFSDSYSPREKERSRLVNSIIVAFIICQLPYRIVSIYEMYITHDDLEEMERMYTIKNYLMCLVMADKAVRPVLYSKLASDLSEVFDEVINCTYCHKHYSMAPSFDNAYSIAGSTCGGAGCAGSFNGAWGDRASLWSGTGGASGLVSTVSVPESEAAISHSAATSHSAAAAELGDSPSRQFDRAVSTSSSSSATSQTPLVKVTRADSIEMS</sequence>
<dbReference type="RefSeq" id="XP_005095628.1">
    <property type="nucleotide sequence ID" value="XM_005095571.3"/>
</dbReference>
<dbReference type="Pfam" id="PF00001">
    <property type="entry name" value="7tm_1"/>
    <property type="match status" value="1"/>
</dbReference>
<dbReference type="PANTHER" id="PTHR24229:SF40">
    <property type="entry name" value="ALLATOSTATIN C RECEPTOR 1-RELATED"/>
    <property type="match status" value="1"/>
</dbReference>
<accession>A0ABM0JK64</accession>
<organism evidence="12 13">
    <name type="scientific">Aplysia californica</name>
    <name type="common">California sea hare</name>
    <dbReference type="NCBI Taxonomy" id="6500"/>
    <lineage>
        <taxon>Eukaryota</taxon>
        <taxon>Metazoa</taxon>
        <taxon>Spiralia</taxon>
        <taxon>Lophotrochozoa</taxon>
        <taxon>Mollusca</taxon>
        <taxon>Gastropoda</taxon>
        <taxon>Heterobranchia</taxon>
        <taxon>Euthyneura</taxon>
        <taxon>Tectipleura</taxon>
        <taxon>Aplysiida</taxon>
        <taxon>Aplysioidea</taxon>
        <taxon>Aplysiidae</taxon>
        <taxon>Aplysia</taxon>
    </lineage>
</organism>
<protein>
    <submittedName>
        <fullName evidence="13">Atypical chemokine receptor 3</fullName>
    </submittedName>
</protein>
<feature type="domain" description="G-protein coupled receptors family 1 profile" evidence="11">
    <location>
        <begin position="31"/>
        <end position="273"/>
    </location>
</feature>
<evidence type="ECO:0000256" key="8">
    <source>
        <dbReference type="ARBA" id="ARBA00023224"/>
    </source>
</evidence>
<dbReference type="PRINTS" id="PR00237">
    <property type="entry name" value="GPCRRHODOPSN"/>
</dbReference>
<evidence type="ECO:0000256" key="9">
    <source>
        <dbReference type="SAM" id="MobiDB-lite"/>
    </source>
</evidence>
<evidence type="ECO:0000256" key="2">
    <source>
        <dbReference type="ARBA" id="ARBA00022475"/>
    </source>
</evidence>
<feature type="compositionally biased region" description="Low complexity" evidence="9">
    <location>
        <begin position="384"/>
        <end position="395"/>
    </location>
</feature>
<dbReference type="GeneID" id="101846125"/>
<feature type="transmembrane region" description="Helical" evidence="10">
    <location>
        <begin position="48"/>
        <end position="72"/>
    </location>
</feature>
<dbReference type="InterPro" id="IPR000276">
    <property type="entry name" value="GPCR_Rhodpsn"/>
</dbReference>
<evidence type="ECO:0000256" key="5">
    <source>
        <dbReference type="ARBA" id="ARBA00023040"/>
    </source>
</evidence>
<comment type="subcellular location">
    <subcellularLocation>
        <location evidence="1">Cell membrane</location>
        <topology evidence="1">Multi-pass membrane protein</topology>
    </subcellularLocation>
</comment>
<feature type="transmembrane region" description="Helical" evidence="10">
    <location>
        <begin position="128"/>
        <end position="152"/>
    </location>
</feature>
<keyword evidence="5" id="KW-0297">G-protein coupled receptor</keyword>
<evidence type="ECO:0000256" key="3">
    <source>
        <dbReference type="ARBA" id="ARBA00022692"/>
    </source>
</evidence>
<dbReference type="InterPro" id="IPR017452">
    <property type="entry name" value="GPCR_Rhodpsn_7TM"/>
</dbReference>
<evidence type="ECO:0000256" key="6">
    <source>
        <dbReference type="ARBA" id="ARBA00023136"/>
    </source>
</evidence>
<feature type="transmembrane region" description="Helical" evidence="10">
    <location>
        <begin position="172"/>
        <end position="195"/>
    </location>
</feature>
<dbReference type="CDD" id="cd00637">
    <property type="entry name" value="7tm_classA_rhodopsin-like"/>
    <property type="match status" value="1"/>
</dbReference>
<dbReference type="PROSITE" id="PS50262">
    <property type="entry name" value="G_PROTEIN_RECEP_F1_2"/>
    <property type="match status" value="1"/>
</dbReference>
<keyword evidence="12" id="KW-1185">Reference proteome</keyword>
<keyword evidence="7 13" id="KW-0675">Receptor</keyword>
<reference evidence="13" key="1">
    <citation type="submission" date="2025-08" db="UniProtKB">
        <authorList>
            <consortium name="RefSeq"/>
        </authorList>
    </citation>
    <scope>IDENTIFICATION</scope>
</reference>
<feature type="transmembrane region" description="Helical" evidence="10">
    <location>
        <begin position="215"/>
        <end position="233"/>
    </location>
</feature>
<feature type="transmembrane region" description="Helical" evidence="10">
    <location>
        <begin position="14"/>
        <end position="36"/>
    </location>
</feature>
<evidence type="ECO:0000313" key="12">
    <source>
        <dbReference type="Proteomes" id="UP000694888"/>
    </source>
</evidence>
<keyword evidence="4 10" id="KW-1133">Transmembrane helix</keyword>
<dbReference type="Gene3D" id="1.20.1070.10">
    <property type="entry name" value="Rhodopsin 7-helix transmembrane proteins"/>
    <property type="match status" value="1"/>
</dbReference>
<keyword evidence="6 10" id="KW-0472">Membrane</keyword>
<evidence type="ECO:0000313" key="13">
    <source>
        <dbReference type="RefSeq" id="XP_005095628.1"/>
    </source>
</evidence>
<name>A0ABM0JK64_APLCA</name>
<evidence type="ECO:0000256" key="7">
    <source>
        <dbReference type="ARBA" id="ARBA00023170"/>
    </source>
</evidence>
<gene>
    <name evidence="13" type="primary">LOC101846125</name>
</gene>
<keyword evidence="8" id="KW-0807">Transducer</keyword>
<dbReference type="PANTHER" id="PTHR24229">
    <property type="entry name" value="NEUROPEPTIDES RECEPTOR"/>
    <property type="match status" value="1"/>
</dbReference>
<evidence type="ECO:0000256" key="10">
    <source>
        <dbReference type="SAM" id="Phobius"/>
    </source>
</evidence>
<evidence type="ECO:0000259" key="11">
    <source>
        <dbReference type="PROSITE" id="PS50262"/>
    </source>
</evidence>
<feature type="region of interest" description="Disordered" evidence="9">
    <location>
        <begin position="367"/>
        <end position="409"/>
    </location>
</feature>
<keyword evidence="3 10" id="KW-0812">Transmembrane</keyword>
<dbReference type="Proteomes" id="UP000694888">
    <property type="component" value="Unplaced"/>
</dbReference>
<proteinExistence type="predicted"/>
<evidence type="ECO:0000256" key="4">
    <source>
        <dbReference type="ARBA" id="ARBA00022989"/>
    </source>
</evidence>
<dbReference type="SUPFAM" id="SSF81321">
    <property type="entry name" value="Family A G protein-coupled receptor-like"/>
    <property type="match status" value="1"/>
</dbReference>
<feature type="transmembrane region" description="Helical" evidence="10">
    <location>
        <begin position="92"/>
        <end position="116"/>
    </location>
</feature>
<evidence type="ECO:0000256" key="1">
    <source>
        <dbReference type="ARBA" id="ARBA00004651"/>
    </source>
</evidence>